<comment type="similarity">
    <text evidence="7">Belongs to the POU transcription factor family.</text>
</comment>
<dbReference type="OrthoDB" id="6358449at2759"/>
<dbReference type="InterPro" id="IPR013847">
    <property type="entry name" value="POU"/>
</dbReference>
<feature type="region of interest" description="Disordered" evidence="8">
    <location>
        <begin position="262"/>
        <end position="363"/>
    </location>
</feature>
<evidence type="ECO:0000313" key="11">
    <source>
        <dbReference type="EMBL" id="GAU88429.1"/>
    </source>
</evidence>
<proteinExistence type="inferred from homology"/>
<dbReference type="InterPro" id="IPR017970">
    <property type="entry name" value="Homeobox_CS"/>
</dbReference>
<evidence type="ECO:0000256" key="4">
    <source>
        <dbReference type="ARBA" id="ARBA00023242"/>
    </source>
</evidence>
<evidence type="ECO:0000256" key="7">
    <source>
        <dbReference type="RuleBase" id="RU361194"/>
    </source>
</evidence>
<dbReference type="CDD" id="cd00086">
    <property type="entry name" value="homeodomain"/>
    <property type="match status" value="1"/>
</dbReference>
<feature type="compositionally biased region" description="Low complexity" evidence="8">
    <location>
        <begin position="80"/>
        <end position="134"/>
    </location>
</feature>
<dbReference type="Pfam" id="PF00046">
    <property type="entry name" value="Homeodomain"/>
    <property type="match status" value="1"/>
</dbReference>
<keyword evidence="12" id="KW-1185">Reference proteome</keyword>
<dbReference type="PROSITE" id="PS51179">
    <property type="entry name" value="POU_3"/>
    <property type="match status" value="1"/>
</dbReference>
<dbReference type="Gene3D" id="1.10.10.60">
    <property type="entry name" value="Homeodomain-like"/>
    <property type="match status" value="1"/>
</dbReference>
<feature type="compositionally biased region" description="Low complexity" evidence="8">
    <location>
        <begin position="277"/>
        <end position="300"/>
    </location>
</feature>
<dbReference type="Proteomes" id="UP000186922">
    <property type="component" value="Unassembled WGS sequence"/>
</dbReference>
<feature type="region of interest" description="Disordered" evidence="8">
    <location>
        <begin position="14"/>
        <end position="146"/>
    </location>
</feature>
<dbReference type="EMBL" id="BDGG01000001">
    <property type="protein sequence ID" value="GAU88429.1"/>
    <property type="molecule type" value="Genomic_DNA"/>
</dbReference>
<dbReference type="PROSITE" id="PS00465">
    <property type="entry name" value="POU_2"/>
    <property type="match status" value="1"/>
</dbReference>
<evidence type="ECO:0000256" key="8">
    <source>
        <dbReference type="SAM" id="MobiDB-lite"/>
    </source>
</evidence>
<dbReference type="GO" id="GO:0030154">
    <property type="term" value="P:cell differentiation"/>
    <property type="evidence" value="ECO:0007669"/>
    <property type="project" value="UniProtKB-ARBA"/>
</dbReference>
<dbReference type="SUPFAM" id="SSF46689">
    <property type="entry name" value="Homeodomain-like"/>
    <property type="match status" value="1"/>
</dbReference>
<keyword evidence="7" id="KW-0804">Transcription</keyword>
<evidence type="ECO:0000256" key="1">
    <source>
        <dbReference type="ARBA" id="ARBA00004123"/>
    </source>
</evidence>
<feature type="compositionally biased region" description="Polar residues" evidence="8">
    <location>
        <begin position="44"/>
        <end position="54"/>
    </location>
</feature>
<dbReference type="InterPro" id="IPR009057">
    <property type="entry name" value="Homeodomain-like_sf"/>
</dbReference>
<dbReference type="SMART" id="SM00352">
    <property type="entry name" value="POU"/>
    <property type="match status" value="1"/>
</dbReference>
<feature type="DNA-binding region" description="Homeobox" evidence="5">
    <location>
        <begin position="507"/>
        <end position="566"/>
    </location>
</feature>
<keyword evidence="2 5" id="KW-0238">DNA-binding</keyword>
<feature type="region of interest" description="Disordered" evidence="8">
    <location>
        <begin position="564"/>
        <end position="606"/>
    </location>
</feature>
<dbReference type="InterPro" id="IPR010982">
    <property type="entry name" value="Lambda_DNA-bd_dom_sf"/>
</dbReference>
<dbReference type="PRINTS" id="PR00028">
    <property type="entry name" value="POUDOMAIN"/>
</dbReference>
<organism evidence="11 12">
    <name type="scientific">Ramazzottius varieornatus</name>
    <name type="common">Water bear</name>
    <name type="synonym">Tardigrade</name>
    <dbReference type="NCBI Taxonomy" id="947166"/>
    <lineage>
        <taxon>Eukaryota</taxon>
        <taxon>Metazoa</taxon>
        <taxon>Ecdysozoa</taxon>
        <taxon>Tardigrada</taxon>
        <taxon>Eutardigrada</taxon>
        <taxon>Parachela</taxon>
        <taxon>Hypsibioidea</taxon>
        <taxon>Ramazzottiidae</taxon>
        <taxon>Ramazzottius</taxon>
    </lineage>
</organism>
<dbReference type="PROSITE" id="PS50071">
    <property type="entry name" value="HOMEOBOX_2"/>
    <property type="match status" value="1"/>
</dbReference>
<dbReference type="GO" id="GO:0005634">
    <property type="term" value="C:nucleus"/>
    <property type="evidence" value="ECO:0007669"/>
    <property type="project" value="UniProtKB-SubCell"/>
</dbReference>
<sequence length="606" mass="66196">MLAIKTMAERDMLKKGLPDGGLRPAHYHSSHSSSRRRSPPVLQPQLSRGGSSQHPYRVGVATDHRRSFPHETSIPIHNRSTIPKSSSASSSSARSSTTTGESSSHHNLSISDSPYNQRNESRSSSRLSGPSNSHNESDDERLVSSQAGAEAVAANFASPTNPMFANQLFYAVYKAQQDALRSQAAQATAQTSPQLMLPASMEQLMMLQSAWNAGQLIPNPMLFAAMPTNKGNIPVGLFPPVMLQAGPNIPFDVAQSYLHQHSNGKPAVSASGPVPVSTASRNSSPSCSSRESSPARSAKSVPQKYHPDASQPHRSTVFPDTVAQHLAGDRPTGGAAADGNRPKHWPRSNGSQPAPVRQRSEERDTALSWKWYKAEKHRENGNGNSLATVRTRLSSPGVAENPDYAKEEQTLDLEELEQFAKSFKQRRIKLGFTQGDVGLAMGKLYGNDFSQTTISRFEALNLSFKNMCKLKPLLHKWLDDAENASRNGGTLVYNNPVPQAIEPVGRRRKKRTSIETNMRGSLEKAFLRNPKPSSEDIASISYSLQMEREVVRVWFCNRRQKEKRINPATSSSGRHSTPDCSTSNGTPGGRETLESRSPSPSGSRNS</sequence>
<dbReference type="SUPFAM" id="SSF47413">
    <property type="entry name" value="lambda repressor-like DNA-binding domains"/>
    <property type="match status" value="1"/>
</dbReference>
<dbReference type="PANTHER" id="PTHR11636:SF76">
    <property type="entry name" value="PROTEIN NUBBIN"/>
    <property type="match status" value="1"/>
</dbReference>
<comment type="subcellular location">
    <subcellularLocation>
        <location evidence="1 5 6">Nucleus</location>
    </subcellularLocation>
</comment>
<dbReference type="PROSITE" id="PS00035">
    <property type="entry name" value="POU_1"/>
    <property type="match status" value="1"/>
</dbReference>
<dbReference type="FunFam" id="1.10.260.40:FF:000001">
    <property type="entry name" value="POU domain protein"/>
    <property type="match status" value="1"/>
</dbReference>
<dbReference type="InterPro" id="IPR050255">
    <property type="entry name" value="POU_domain_TF"/>
</dbReference>
<dbReference type="GO" id="GO:0000978">
    <property type="term" value="F:RNA polymerase II cis-regulatory region sequence-specific DNA binding"/>
    <property type="evidence" value="ECO:0007669"/>
    <property type="project" value="TreeGrafter"/>
</dbReference>
<name>A0A1D1UF79_RAMVA</name>
<dbReference type="InterPro" id="IPR001356">
    <property type="entry name" value="HD"/>
</dbReference>
<evidence type="ECO:0000256" key="5">
    <source>
        <dbReference type="PROSITE-ProRule" id="PRU00108"/>
    </source>
</evidence>
<keyword evidence="3 5" id="KW-0371">Homeobox</keyword>
<protein>
    <recommendedName>
        <fullName evidence="7">POU domain protein</fullName>
    </recommendedName>
</protein>
<reference evidence="11 12" key="1">
    <citation type="journal article" date="2016" name="Nat. Commun.">
        <title>Extremotolerant tardigrade genome and improved radiotolerance of human cultured cells by tardigrade-unique protein.</title>
        <authorList>
            <person name="Hashimoto T."/>
            <person name="Horikawa D.D."/>
            <person name="Saito Y."/>
            <person name="Kuwahara H."/>
            <person name="Kozuka-Hata H."/>
            <person name="Shin-I T."/>
            <person name="Minakuchi Y."/>
            <person name="Ohishi K."/>
            <person name="Motoyama A."/>
            <person name="Aizu T."/>
            <person name="Enomoto A."/>
            <person name="Kondo K."/>
            <person name="Tanaka S."/>
            <person name="Hara Y."/>
            <person name="Koshikawa S."/>
            <person name="Sagara H."/>
            <person name="Miura T."/>
            <person name="Yokobori S."/>
            <person name="Miyagawa K."/>
            <person name="Suzuki Y."/>
            <person name="Kubo T."/>
            <person name="Oyama M."/>
            <person name="Kohara Y."/>
            <person name="Fujiyama A."/>
            <person name="Arakawa K."/>
            <person name="Katayama T."/>
            <person name="Toyoda A."/>
            <person name="Kunieda T."/>
        </authorList>
    </citation>
    <scope>NUCLEOTIDE SEQUENCE [LARGE SCALE GENOMIC DNA]</scope>
    <source>
        <strain evidence="11 12">YOKOZUNA-1</strain>
    </source>
</reference>
<comment type="caution">
    <text evidence="11">The sequence shown here is derived from an EMBL/GenBank/DDBJ whole genome shotgun (WGS) entry which is preliminary data.</text>
</comment>
<dbReference type="Pfam" id="PF00157">
    <property type="entry name" value="Pou"/>
    <property type="match status" value="1"/>
</dbReference>
<dbReference type="PROSITE" id="PS00027">
    <property type="entry name" value="HOMEOBOX_1"/>
    <property type="match status" value="1"/>
</dbReference>
<evidence type="ECO:0000259" key="10">
    <source>
        <dbReference type="PROSITE" id="PS51179"/>
    </source>
</evidence>
<gene>
    <name evidence="11" type="primary">RvY_01132-1</name>
    <name evidence="11" type="synonym">RvY_01132.1</name>
    <name evidence="11" type="ORF">RvY_01132</name>
</gene>
<evidence type="ECO:0000259" key="9">
    <source>
        <dbReference type="PROSITE" id="PS50071"/>
    </source>
</evidence>
<feature type="domain" description="Homeobox" evidence="9">
    <location>
        <begin position="505"/>
        <end position="565"/>
    </location>
</feature>
<keyword evidence="4 5" id="KW-0539">Nucleus</keyword>
<dbReference type="Gene3D" id="1.10.260.40">
    <property type="entry name" value="lambda repressor-like DNA-binding domains"/>
    <property type="match status" value="1"/>
</dbReference>
<feature type="compositionally biased region" description="Polar residues" evidence="8">
    <location>
        <begin position="567"/>
        <end position="585"/>
    </location>
</feature>
<dbReference type="PANTHER" id="PTHR11636">
    <property type="entry name" value="POU DOMAIN"/>
    <property type="match status" value="1"/>
</dbReference>
<evidence type="ECO:0000313" key="12">
    <source>
        <dbReference type="Proteomes" id="UP000186922"/>
    </source>
</evidence>
<evidence type="ECO:0000256" key="2">
    <source>
        <dbReference type="ARBA" id="ARBA00023125"/>
    </source>
</evidence>
<feature type="compositionally biased region" description="Low complexity" evidence="8">
    <location>
        <begin position="595"/>
        <end position="606"/>
    </location>
</feature>
<evidence type="ECO:0000256" key="6">
    <source>
        <dbReference type="RuleBase" id="RU000682"/>
    </source>
</evidence>
<evidence type="ECO:0000256" key="3">
    <source>
        <dbReference type="ARBA" id="ARBA00023155"/>
    </source>
</evidence>
<dbReference type="STRING" id="947166.A0A1D1UF79"/>
<dbReference type="GO" id="GO:0000981">
    <property type="term" value="F:DNA-binding transcription factor activity, RNA polymerase II-specific"/>
    <property type="evidence" value="ECO:0007669"/>
    <property type="project" value="InterPro"/>
</dbReference>
<dbReference type="InterPro" id="IPR000327">
    <property type="entry name" value="POU_dom"/>
</dbReference>
<accession>A0A1D1UF79</accession>
<feature type="compositionally biased region" description="Basic residues" evidence="8">
    <location>
        <begin position="25"/>
        <end position="38"/>
    </location>
</feature>
<feature type="domain" description="POU-specific" evidence="10">
    <location>
        <begin position="408"/>
        <end position="482"/>
    </location>
</feature>
<dbReference type="AlphaFoldDB" id="A0A1D1UF79"/>
<dbReference type="SMART" id="SM00389">
    <property type="entry name" value="HOX"/>
    <property type="match status" value="1"/>
</dbReference>